<dbReference type="EMBL" id="JAAGWZ010000001">
    <property type="protein sequence ID" value="NEM90891.1"/>
    <property type="molecule type" value="Genomic_DNA"/>
</dbReference>
<keyword evidence="2" id="KW-1185">Reference proteome</keyword>
<sequence length="153" mass="16521">MTGGQTDSELVTPAIKNDSGEFFTEAQIDTVWRAVTAHYPEPLPEGVSFPAVAPSFFHPNDGRNTLFQAGLPDEIAASFWDCAWLKVSIEAANAGKGDIAKSATAELDNYESLPSISSEHASEFRAAIAKYAAESHIQDLQEAQRQFECGGLE</sequence>
<accession>A0A7C9PMM7</accession>
<organism evidence="1 2">
    <name type="scientific">Galbitalea soli</name>
    <dbReference type="NCBI Taxonomy" id="1268042"/>
    <lineage>
        <taxon>Bacteria</taxon>
        <taxon>Bacillati</taxon>
        <taxon>Actinomycetota</taxon>
        <taxon>Actinomycetes</taxon>
        <taxon>Micrococcales</taxon>
        <taxon>Microbacteriaceae</taxon>
        <taxon>Galbitalea</taxon>
    </lineage>
</organism>
<gene>
    <name evidence="1" type="ORF">G3T37_05930</name>
</gene>
<evidence type="ECO:0000313" key="1">
    <source>
        <dbReference type="EMBL" id="NEM90891.1"/>
    </source>
</evidence>
<dbReference type="RefSeq" id="WP_163472493.1">
    <property type="nucleotide sequence ID" value="NZ_JAAGWZ010000001.1"/>
</dbReference>
<reference evidence="1 2" key="1">
    <citation type="journal article" date="2014" name="Int. J. Syst. Evol. Microbiol.">
        <title>Description of Galbitalea soli gen. nov., sp. nov., and Frondihabitans sucicola sp. nov.</title>
        <authorList>
            <person name="Kim S.J."/>
            <person name="Lim J.M."/>
            <person name="Ahn J.H."/>
            <person name="Weon H.Y."/>
            <person name="Hamada M."/>
            <person name="Suzuki K."/>
            <person name="Ahn T.Y."/>
            <person name="Kwon S.W."/>
        </authorList>
    </citation>
    <scope>NUCLEOTIDE SEQUENCE [LARGE SCALE GENOMIC DNA]</scope>
    <source>
        <strain evidence="1 2">NBRC 108727</strain>
    </source>
</reference>
<protein>
    <submittedName>
        <fullName evidence="1">Uncharacterized protein</fullName>
    </submittedName>
</protein>
<comment type="caution">
    <text evidence="1">The sequence shown here is derived from an EMBL/GenBank/DDBJ whole genome shotgun (WGS) entry which is preliminary data.</text>
</comment>
<evidence type="ECO:0000313" key="2">
    <source>
        <dbReference type="Proteomes" id="UP000479756"/>
    </source>
</evidence>
<dbReference type="AlphaFoldDB" id="A0A7C9PMM7"/>
<proteinExistence type="predicted"/>
<dbReference type="Proteomes" id="UP000479756">
    <property type="component" value="Unassembled WGS sequence"/>
</dbReference>
<name>A0A7C9PMM7_9MICO</name>